<keyword evidence="1" id="KW-1133">Transmembrane helix</keyword>
<reference evidence="2 3" key="1">
    <citation type="journal article" date="2011" name="Stand. Genomic Sci.">
        <title>Complete genome sequence of Marivirga tractuosa type strain (H-43).</title>
        <authorList>
            <person name="Pagani I."/>
            <person name="Chertkov O."/>
            <person name="Lapidus A."/>
            <person name="Lucas S."/>
            <person name="Del Rio T.G."/>
            <person name="Tice H."/>
            <person name="Copeland A."/>
            <person name="Cheng J.F."/>
            <person name="Nolan M."/>
            <person name="Saunders E."/>
            <person name="Pitluck S."/>
            <person name="Held B."/>
            <person name="Goodwin L."/>
            <person name="Liolios K."/>
            <person name="Ovchinikova G."/>
            <person name="Ivanova N."/>
            <person name="Mavromatis K."/>
            <person name="Pati A."/>
            <person name="Chen A."/>
            <person name="Palaniappan K."/>
            <person name="Land M."/>
            <person name="Hauser L."/>
            <person name="Jeffries C.D."/>
            <person name="Detter J.C."/>
            <person name="Han C."/>
            <person name="Tapia R."/>
            <person name="Ngatchou-Djao O.D."/>
            <person name="Rohde M."/>
            <person name="Goker M."/>
            <person name="Spring S."/>
            <person name="Sikorski J."/>
            <person name="Woyke T."/>
            <person name="Bristow J."/>
            <person name="Eisen J.A."/>
            <person name="Markowitz V."/>
            <person name="Hugenholtz P."/>
            <person name="Klenk H.P."/>
            <person name="Kyrpides N.C."/>
        </authorList>
    </citation>
    <scope>NUCLEOTIDE SEQUENCE [LARGE SCALE GENOMIC DNA]</scope>
    <source>
        <strain evidence="3">ATCC 23168 / DSM 4126 / NBRC 15989 / NCIMB 1408 / VKM B-1430 / H-43</strain>
    </source>
</reference>
<keyword evidence="1" id="KW-0812">Transmembrane</keyword>
<sequence length="91" mass="10772">MKTISEKLHVTGMYIALYLFIRLTIANIQNEYINTILLTPVMIFFGIVFIVDQSIFSYHDKSIKKYFKNAVVIFLSISIIIILEYFTFWYS</sequence>
<name>E4TRY0_MARTH</name>
<dbReference type="STRING" id="643867.Ftrac_0729"/>
<evidence type="ECO:0000313" key="3">
    <source>
        <dbReference type="Proteomes" id="UP000008720"/>
    </source>
</evidence>
<dbReference type="EMBL" id="CP002349">
    <property type="protein sequence ID" value="ADR20731.1"/>
    <property type="molecule type" value="Genomic_DNA"/>
</dbReference>
<dbReference type="AlphaFoldDB" id="E4TRY0"/>
<evidence type="ECO:0000313" key="2">
    <source>
        <dbReference type="EMBL" id="ADR20731.1"/>
    </source>
</evidence>
<keyword evidence="1" id="KW-0472">Membrane</keyword>
<feature type="transmembrane region" description="Helical" evidence="1">
    <location>
        <begin position="12"/>
        <end position="29"/>
    </location>
</feature>
<feature type="transmembrane region" description="Helical" evidence="1">
    <location>
        <begin position="35"/>
        <end position="58"/>
    </location>
</feature>
<organism evidence="2 3">
    <name type="scientific">Marivirga tractuosa (strain ATCC 23168 / DSM 4126 / NBRC 15989 / NCIMB 1408 / VKM B-1430 / H-43)</name>
    <name type="common">Microscilla tractuosa</name>
    <name type="synonym">Flexibacter tractuosus</name>
    <dbReference type="NCBI Taxonomy" id="643867"/>
    <lineage>
        <taxon>Bacteria</taxon>
        <taxon>Pseudomonadati</taxon>
        <taxon>Bacteroidota</taxon>
        <taxon>Cytophagia</taxon>
        <taxon>Cytophagales</taxon>
        <taxon>Marivirgaceae</taxon>
        <taxon>Marivirga</taxon>
    </lineage>
</organism>
<dbReference type="HOGENOM" id="CLU_2423475_0_0_10"/>
<gene>
    <name evidence="2" type="ordered locus">Ftrac_0729</name>
</gene>
<evidence type="ECO:0000256" key="1">
    <source>
        <dbReference type="SAM" id="Phobius"/>
    </source>
</evidence>
<protein>
    <submittedName>
        <fullName evidence="2">Uncharacterized protein</fullName>
    </submittedName>
</protein>
<keyword evidence="3" id="KW-1185">Reference proteome</keyword>
<proteinExistence type="predicted"/>
<feature type="transmembrane region" description="Helical" evidence="1">
    <location>
        <begin position="70"/>
        <end position="90"/>
    </location>
</feature>
<dbReference type="Proteomes" id="UP000008720">
    <property type="component" value="Chromosome"/>
</dbReference>
<accession>E4TRY0</accession>
<dbReference type="KEGG" id="mtt:Ftrac_0729"/>